<dbReference type="AlphaFoldDB" id="A0A3M0AF25"/>
<comment type="caution">
    <text evidence="7">The sequence shown here is derived from an EMBL/GenBank/DDBJ whole genome shotgun (WGS) entry which is preliminary data.</text>
</comment>
<dbReference type="EMBL" id="REFJ01000001">
    <property type="protein sequence ID" value="RMA82764.1"/>
    <property type="molecule type" value="Genomic_DNA"/>
</dbReference>
<evidence type="ECO:0000259" key="6">
    <source>
        <dbReference type="Pfam" id="PF00881"/>
    </source>
</evidence>
<dbReference type="Proteomes" id="UP000267187">
    <property type="component" value="Unassembled WGS sequence"/>
</dbReference>
<dbReference type="CDD" id="cd02136">
    <property type="entry name" value="PnbA_NfnB-like"/>
    <property type="match status" value="1"/>
</dbReference>
<sequence length="219" mass="24231">MNFQQVVESRRSVRGFLPKTIPHDTLTRVLKLANLAPSNCNIQPWHVFVASGESLAALKAAYIEAATSTPPKPDYPSPRPFPEPYRQRQIDCAIALYNEMGIARGDKLARDAATLRNFEFFDAPHVLFIGMNAKFGASVALDVGMYAQTLMLALTAEGLASCAQGALRQYPQIVRDFFELDDDINILMGLSFGYEDTSVAANHTRVGREDITSSVIFRE</sequence>
<gene>
    <name evidence="7" type="ORF">DFR27_0725</name>
</gene>
<evidence type="ECO:0000313" key="7">
    <source>
        <dbReference type="EMBL" id="RMA82764.1"/>
    </source>
</evidence>
<name>A0A3M0AF25_9GAMM</name>
<dbReference type="GO" id="GO:0016491">
    <property type="term" value="F:oxidoreductase activity"/>
    <property type="evidence" value="ECO:0007669"/>
    <property type="project" value="UniProtKB-KW"/>
</dbReference>
<dbReference type="PANTHER" id="PTHR43673">
    <property type="entry name" value="NAD(P)H NITROREDUCTASE YDGI-RELATED"/>
    <property type="match status" value="1"/>
</dbReference>
<keyword evidence="3" id="KW-0285">Flavoprotein</keyword>
<dbReference type="Pfam" id="PF00881">
    <property type="entry name" value="Nitroreductase"/>
    <property type="match status" value="1"/>
</dbReference>
<accession>A0A3M0AF25</accession>
<dbReference type="Gene3D" id="3.40.109.10">
    <property type="entry name" value="NADH Oxidase"/>
    <property type="match status" value="1"/>
</dbReference>
<comment type="similarity">
    <text evidence="2">Belongs to the nitroreductase family.</text>
</comment>
<proteinExistence type="inferred from homology"/>
<organism evidence="7 8">
    <name type="scientific">Umboniibacter marinipuniceus</name>
    <dbReference type="NCBI Taxonomy" id="569599"/>
    <lineage>
        <taxon>Bacteria</taxon>
        <taxon>Pseudomonadati</taxon>
        <taxon>Pseudomonadota</taxon>
        <taxon>Gammaproteobacteria</taxon>
        <taxon>Cellvibrionales</taxon>
        <taxon>Cellvibrionaceae</taxon>
        <taxon>Umboniibacter</taxon>
    </lineage>
</organism>
<comment type="cofactor">
    <cofactor evidence="1">
        <name>FMN</name>
        <dbReference type="ChEBI" id="CHEBI:58210"/>
    </cofactor>
</comment>
<dbReference type="InterPro" id="IPR029479">
    <property type="entry name" value="Nitroreductase"/>
</dbReference>
<dbReference type="PANTHER" id="PTHR43673:SF2">
    <property type="entry name" value="NITROREDUCTASE"/>
    <property type="match status" value="1"/>
</dbReference>
<keyword evidence="8" id="KW-1185">Reference proteome</keyword>
<evidence type="ECO:0000256" key="5">
    <source>
        <dbReference type="ARBA" id="ARBA00023002"/>
    </source>
</evidence>
<evidence type="ECO:0000256" key="4">
    <source>
        <dbReference type="ARBA" id="ARBA00022643"/>
    </source>
</evidence>
<evidence type="ECO:0000256" key="1">
    <source>
        <dbReference type="ARBA" id="ARBA00001917"/>
    </source>
</evidence>
<reference evidence="7 8" key="1">
    <citation type="submission" date="2018-10" db="EMBL/GenBank/DDBJ databases">
        <title>Genomic Encyclopedia of Type Strains, Phase IV (KMG-IV): sequencing the most valuable type-strain genomes for metagenomic binning, comparative biology and taxonomic classification.</title>
        <authorList>
            <person name="Goeker M."/>
        </authorList>
    </citation>
    <scope>NUCLEOTIDE SEQUENCE [LARGE SCALE GENOMIC DNA]</scope>
    <source>
        <strain evidence="7 8">DSM 25080</strain>
    </source>
</reference>
<dbReference type="OrthoDB" id="9802510at2"/>
<feature type="domain" description="Nitroreductase" evidence="6">
    <location>
        <begin position="8"/>
        <end position="194"/>
    </location>
</feature>
<dbReference type="RefSeq" id="WP_121876069.1">
    <property type="nucleotide sequence ID" value="NZ_REFJ01000001.1"/>
</dbReference>
<dbReference type="SUPFAM" id="SSF55469">
    <property type="entry name" value="FMN-dependent nitroreductase-like"/>
    <property type="match status" value="1"/>
</dbReference>
<evidence type="ECO:0000256" key="3">
    <source>
        <dbReference type="ARBA" id="ARBA00022630"/>
    </source>
</evidence>
<dbReference type="InterPro" id="IPR000415">
    <property type="entry name" value="Nitroreductase-like"/>
</dbReference>
<evidence type="ECO:0000256" key="2">
    <source>
        <dbReference type="ARBA" id="ARBA00007118"/>
    </source>
</evidence>
<evidence type="ECO:0000313" key="8">
    <source>
        <dbReference type="Proteomes" id="UP000267187"/>
    </source>
</evidence>
<keyword evidence="4" id="KW-0288">FMN</keyword>
<keyword evidence="5" id="KW-0560">Oxidoreductase</keyword>
<protein>
    <submittedName>
        <fullName evidence="7">Nitroreductase</fullName>
    </submittedName>
</protein>